<reference evidence="2 3" key="1">
    <citation type="journal article" date="2015" name="Int. J. Syst. Evol. Microbiol.">
        <title>Flavisolibacter ginsenosidimutans sp. nov., with ginsenoside-converting activity isolated from soil used for cultivating ginseng.</title>
        <authorList>
            <person name="Zhao Y."/>
            <person name="Liu Q."/>
            <person name="Kang M.S."/>
            <person name="Jin F."/>
            <person name="Yu H."/>
            <person name="Im W.T."/>
        </authorList>
    </citation>
    <scope>NUCLEOTIDE SEQUENCE [LARGE SCALE GENOMIC DNA]</scope>
    <source>
        <strain evidence="2 3">Gsoil 636</strain>
    </source>
</reference>
<name>A0A5B8UMQ4_9BACT</name>
<dbReference type="EMBL" id="CP042433">
    <property type="protein sequence ID" value="QEC57350.1"/>
    <property type="molecule type" value="Genomic_DNA"/>
</dbReference>
<evidence type="ECO:0008006" key="4">
    <source>
        <dbReference type="Google" id="ProtNLM"/>
    </source>
</evidence>
<proteinExistence type="predicted"/>
<keyword evidence="3" id="KW-1185">Reference proteome</keyword>
<sequence>MKQRQLLFALAFASVYFSSCITVAPVHGTYEKAGTLGKGGAELAGHYTHYSAGDGGASQAVNNNIGFRAGLGVADNVDLKVRYEKLIPVEKPENGSFNASYFSVIPKFGIHPGKLAVFVPLSLYHFSASENGGVATSSNSYSIAPHVIGTFTAKSNQVDFSPSANVEYIINKGQGSENDFLMGFNIGAGFSSDLRKWAIRPELGYLFKPGESGHVWNVGVGLQVLLTSKHKK</sequence>
<dbReference type="KEGG" id="fgg:FSB75_16060"/>
<feature type="chain" id="PRO_5022935051" description="PorT family protein" evidence="1">
    <location>
        <begin position="25"/>
        <end position="232"/>
    </location>
</feature>
<dbReference type="Proteomes" id="UP000321204">
    <property type="component" value="Chromosome"/>
</dbReference>
<feature type="signal peptide" evidence="1">
    <location>
        <begin position="1"/>
        <end position="24"/>
    </location>
</feature>
<accession>A0A5B8UMQ4</accession>
<dbReference type="RefSeq" id="WP_146789569.1">
    <property type="nucleotide sequence ID" value="NZ_BAABIO010000003.1"/>
</dbReference>
<gene>
    <name evidence="2" type="ORF">FSB75_16060</name>
</gene>
<dbReference type="AlphaFoldDB" id="A0A5B8UMQ4"/>
<evidence type="ECO:0000313" key="2">
    <source>
        <dbReference type="EMBL" id="QEC57350.1"/>
    </source>
</evidence>
<dbReference type="OrthoDB" id="825807at2"/>
<keyword evidence="1" id="KW-0732">Signal</keyword>
<organism evidence="2 3">
    <name type="scientific">Flavisolibacter ginsenosidimutans</name>
    <dbReference type="NCBI Taxonomy" id="661481"/>
    <lineage>
        <taxon>Bacteria</taxon>
        <taxon>Pseudomonadati</taxon>
        <taxon>Bacteroidota</taxon>
        <taxon>Chitinophagia</taxon>
        <taxon>Chitinophagales</taxon>
        <taxon>Chitinophagaceae</taxon>
        <taxon>Flavisolibacter</taxon>
    </lineage>
</organism>
<protein>
    <recommendedName>
        <fullName evidence="4">PorT family protein</fullName>
    </recommendedName>
</protein>
<evidence type="ECO:0000313" key="3">
    <source>
        <dbReference type="Proteomes" id="UP000321204"/>
    </source>
</evidence>
<evidence type="ECO:0000256" key="1">
    <source>
        <dbReference type="SAM" id="SignalP"/>
    </source>
</evidence>